<reference evidence="3 4" key="2">
    <citation type="journal article" date="2017" name="Front. Plant Sci.">
        <title>Gene Classification and Mining of Molecular Markers Useful in Red Clover (Trifolium pratense) Breeding.</title>
        <authorList>
            <person name="Istvanek J."/>
            <person name="Dluhosova J."/>
            <person name="Dluhos P."/>
            <person name="Patkova L."/>
            <person name="Nedelnik J."/>
            <person name="Repkova J."/>
        </authorList>
    </citation>
    <scope>NUCLEOTIDE SEQUENCE [LARGE SCALE GENOMIC DNA]</scope>
    <source>
        <strain evidence="4">cv. Tatra</strain>
        <tissue evidence="3">Young leaves</tissue>
    </source>
</reference>
<feature type="domain" description="Tesmin/TSO1-like CXC" evidence="2">
    <location>
        <begin position="120"/>
        <end position="161"/>
    </location>
</feature>
<name>A0A2K3MMF1_TRIPR</name>
<comment type="caution">
    <text evidence="3">The sequence shown here is derived from an EMBL/GenBank/DDBJ whole genome shotgun (WGS) entry which is preliminary data.</text>
</comment>
<feature type="region of interest" description="Disordered" evidence="1">
    <location>
        <begin position="1"/>
        <end position="47"/>
    </location>
</feature>
<dbReference type="EMBL" id="ASHM01010172">
    <property type="protein sequence ID" value="PNX91987.1"/>
    <property type="molecule type" value="Genomic_DNA"/>
</dbReference>
<proteinExistence type="predicted"/>
<sequence>MKTPTNSNLEEEVPKPQEEPLLPNLNEEPLLPNLNEEQLLPNLNEETLLPKLNEEPLLPNLNEEPEIPDMVPASRKRHINPNESPSNSTDGSKCVKLSNPEIPSTSSTVQQNPPPRVAESMEIQCDCMLRQCASIGCRCRKHGVYCSSRCTCTKCQNTPETLQLSSTLLPSSRQQHSPPQVPTSTERHLGPFAIDIHATKYSTELFVPKVVNVEHQGVRKRPVRAMLLTPTAEKKLANVEIVGIMRTPTKLQLQSYRKLVTAFFQDAIINIAHVLRIVLVAPQVVNVKVAKMHMVEGTVHLKQI</sequence>
<evidence type="ECO:0000256" key="1">
    <source>
        <dbReference type="SAM" id="MobiDB-lite"/>
    </source>
</evidence>
<feature type="compositionally biased region" description="Polar residues" evidence="1">
    <location>
        <begin position="81"/>
        <end position="91"/>
    </location>
</feature>
<feature type="compositionally biased region" description="Polar residues" evidence="1">
    <location>
        <begin position="101"/>
        <end position="111"/>
    </location>
</feature>
<reference evidence="3 4" key="1">
    <citation type="journal article" date="2014" name="Am. J. Bot.">
        <title>Genome assembly and annotation for red clover (Trifolium pratense; Fabaceae).</title>
        <authorList>
            <person name="Istvanek J."/>
            <person name="Jaros M."/>
            <person name="Krenek A."/>
            <person name="Repkova J."/>
        </authorList>
    </citation>
    <scope>NUCLEOTIDE SEQUENCE [LARGE SCALE GENOMIC DNA]</scope>
    <source>
        <strain evidence="4">cv. Tatra</strain>
        <tissue evidence="3">Young leaves</tissue>
    </source>
</reference>
<dbReference type="AlphaFoldDB" id="A0A2K3MMF1"/>
<evidence type="ECO:0000313" key="4">
    <source>
        <dbReference type="Proteomes" id="UP000236291"/>
    </source>
</evidence>
<evidence type="ECO:0000259" key="2">
    <source>
        <dbReference type="SMART" id="SM01114"/>
    </source>
</evidence>
<feature type="compositionally biased region" description="Low complexity" evidence="1">
    <location>
        <begin position="19"/>
        <end position="47"/>
    </location>
</feature>
<accession>A0A2K3MMF1</accession>
<dbReference type="ExpressionAtlas" id="A0A2K3MMF1">
    <property type="expression patterns" value="baseline"/>
</dbReference>
<evidence type="ECO:0000313" key="3">
    <source>
        <dbReference type="EMBL" id="PNX91987.1"/>
    </source>
</evidence>
<dbReference type="Proteomes" id="UP000236291">
    <property type="component" value="Unassembled WGS sequence"/>
</dbReference>
<protein>
    <recommendedName>
        <fullName evidence="2">Tesmin/TSO1-like CXC domain-containing protein</fullName>
    </recommendedName>
</protein>
<feature type="region of interest" description="Disordered" evidence="1">
    <location>
        <begin position="75"/>
        <end position="115"/>
    </location>
</feature>
<dbReference type="InterPro" id="IPR033467">
    <property type="entry name" value="Tesmin/TSO1-like_CXC"/>
</dbReference>
<gene>
    <name evidence="3" type="ORF">L195_g015116</name>
</gene>
<organism evidence="3 4">
    <name type="scientific">Trifolium pratense</name>
    <name type="common">Red clover</name>
    <dbReference type="NCBI Taxonomy" id="57577"/>
    <lineage>
        <taxon>Eukaryota</taxon>
        <taxon>Viridiplantae</taxon>
        <taxon>Streptophyta</taxon>
        <taxon>Embryophyta</taxon>
        <taxon>Tracheophyta</taxon>
        <taxon>Spermatophyta</taxon>
        <taxon>Magnoliopsida</taxon>
        <taxon>eudicotyledons</taxon>
        <taxon>Gunneridae</taxon>
        <taxon>Pentapetalae</taxon>
        <taxon>rosids</taxon>
        <taxon>fabids</taxon>
        <taxon>Fabales</taxon>
        <taxon>Fabaceae</taxon>
        <taxon>Papilionoideae</taxon>
        <taxon>50 kb inversion clade</taxon>
        <taxon>NPAAA clade</taxon>
        <taxon>Hologalegina</taxon>
        <taxon>IRL clade</taxon>
        <taxon>Trifolieae</taxon>
        <taxon>Trifolium</taxon>
    </lineage>
</organism>
<dbReference type="SMART" id="SM01114">
    <property type="entry name" value="CXC"/>
    <property type="match status" value="1"/>
</dbReference>